<dbReference type="Proteomes" id="UP000670092">
    <property type="component" value="Unassembled WGS sequence"/>
</dbReference>
<protein>
    <submittedName>
        <fullName evidence="1">Uncharacterized protein</fullName>
    </submittedName>
</protein>
<reference evidence="1 2" key="1">
    <citation type="submission" date="2021-01" db="EMBL/GenBank/DDBJ databases">
        <title>Chromosome-level genome assembly of a human fungal pathogen reveals clustering of transcriptionally co-regulated genes.</title>
        <authorList>
            <person name="Voorhies M."/>
            <person name="Cohen S."/>
            <person name="Shea T.P."/>
            <person name="Petrus S."/>
            <person name="Munoz J.F."/>
            <person name="Poplawski S."/>
            <person name="Goldman W.E."/>
            <person name="Michael T."/>
            <person name="Cuomo C.A."/>
            <person name="Sil A."/>
            <person name="Beyhan S."/>
        </authorList>
    </citation>
    <scope>NUCLEOTIDE SEQUENCE [LARGE SCALE GENOMIC DNA]</scope>
    <source>
        <strain evidence="1 2">G184AR</strain>
    </source>
</reference>
<dbReference type="AlphaFoldDB" id="A0A8H7YSF6"/>
<proteinExistence type="predicted"/>
<sequence length="72" mass="8260">MPDALFDAMDSIKLSLLLAFSCPRLLDDFLLSLPTHVIWNKQYNTTQRNATQRDCNQPIHICERGLLLINCV</sequence>
<gene>
    <name evidence="1" type="ORF">I7I52_07084</name>
</gene>
<comment type="caution">
    <text evidence="1">The sequence shown here is derived from an EMBL/GenBank/DDBJ whole genome shotgun (WGS) entry which is preliminary data.</text>
</comment>
<evidence type="ECO:0000313" key="1">
    <source>
        <dbReference type="EMBL" id="KAG5296436.1"/>
    </source>
</evidence>
<accession>A0A8H7YSF6</accession>
<dbReference type="EMBL" id="JAEVHI010000003">
    <property type="protein sequence ID" value="KAG5296436.1"/>
    <property type="molecule type" value="Genomic_DNA"/>
</dbReference>
<dbReference type="VEuPathDB" id="FungiDB:I7I52_07084"/>
<organism evidence="1 2">
    <name type="scientific">Ajellomyces capsulatus</name>
    <name type="common">Darling's disease fungus</name>
    <name type="synonym">Histoplasma capsulatum</name>
    <dbReference type="NCBI Taxonomy" id="5037"/>
    <lineage>
        <taxon>Eukaryota</taxon>
        <taxon>Fungi</taxon>
        <taxon>Dikarya</taxon>
        <taxon>Ascomycota</taxon>
        <taxon>Pezizomycotina</taxon>
        <taxon>Eurotiomycetes</taxon>
        <taxon>Eurotiomycetidae</taxon>
        <taxon>Onygenales</taxon>
        <taxon>Ajellomycetaceae</taxon>
        <taxon>Histoplasma</taxon>
    </lineage>
</organism>
<name>A0A8H7YSF6_AJECA</name>
<evidence type="ECO:0000313" key="2">
    <source>
        <dbReference type="Proteomes" id="UP000670092"/>
    </source>
</evidence>